<evidence type="ECO:0000256" key="3">
    <source>
        <dbReference type="ARBA" id="ARBA00022729"/>
    </source>
</evidence>
<dbReference type="AlphaFoldDB" id="A0AAR2JIS7"/>
<sequence>MERTAAVAVALVMLLQSSLQVAVKSQDCSDELKQLKDLVYQPLTALAELKVKVSYMEKENTALEARLASHEKEMENLKKENEAMKRDLEKLRIEISGMPKVAFSAGLPAGQMGPVNTESTLIYSKVLTNIGGAYNPYTGAFTAPVRGVYYIRFTAAAYNSDSNNMGLNLYKNDRHLMHLGEYNSDGKARHVSGALTLELEAGDVLYARLPENYMLYDDSLFRNSFSGFLIFPRSQA</sequence>
<dbReference type="GeneID" id="108443775"/>
<dbReference type="PANTHER" id="PTHR22923:SF102">
    <property type="entry name" value="CEREBELLIN 13-RELATED"/>
    <property type="match status" value="1"/>
</dbReference>
<evidence type="ECO:0000256" key="1">
    <source>
        <dbReference type="ARBA" id="ARBA00004613"/>
    </source>
</evidence>
<dbReference type="Pfam" id="PF00386">
    <property type="entry name" value="C1q"/>
    <property type="match status" value="1"/>
</dbReference>
<comment type="subcellular location">
    <subcellularLocation>
        <location evidence="1">Secreted</location>
    </subcellularLocation>
</comment>
<dbReference type="InterPro" id="IPR008983">
    <property type="entry name" value="Tumour_necrosis_fac-like_dom"/>
</dbReference>
<dbReference type="InterPro" id="IPR001073">
    <property type="entry name" value="C1q_dom"/>
</dbReference>
<proteinExistence type="predicted"/>
<feature type="signal peptide" evidence="5">
    <location>
        <begin position="1"/>
        <end position="25"/>
    </location>
</feature>
<dbReference type="PRINTS" id="PR00007">
    <property type="entry name" value="COMPLEMNTC1Q"/>
</dbReference>
<protein>
    <recommendedName>
        <fullName evidence="6">C1q domain-containing protein</fullName>
    </recommendedName>
</protein>
<feature type="chain" id="PRO_5043647301" description="C1q domain-containing protein" evidence="5">
    <location>
        <begin position="26"/>
        <end position="236"/>
    </location>
</feature>
<dbReference type="RefSeq" id="XP_017580120.1">
    <property type="nucleotide sequence ID" value="XM_017724631.2"/>
</dbReference>
<accession>A0AAR2JIS7</accession>
<evidence type="ECO:0000256" key="5">
    <source>
        <dbReference type="SAM" id="SignalP"/>
    </source>
</evidence>
<evidence type="ECO:0000313" key="7">
    <source>
        <dbReference type="Ensembl" id="ENSPNAP00000050104.1"/>
    </source>
</evidence>
<dbReference type="PANTHER" id="PTHR22923">
    <property type="entry name" value="CEREBELLIN-RELATED"/>
    <property type="match status" value="1"/>
</dbReference>
<evidence type="ECO:0000259" key="6">
    <source>
        <dbReference type="PROSITE" id="PS50871"/>
    </source>
</evidence>
<evidence type="ECO:0000256" key="4">
    <source>
        <dbReference type="SAM" id="Coils"/>
    </source>
</evidence>
<feature type="domain" description="C1q" evidence="6">
    <location>
        <begin position="96"/>
        <end position="236"/>
    </location>
</feature>
<keyword evidence="8" id="KW-1185">Reference proteome</keyword>
<dbReference type="GeneTree" id="ENSGT00940000163520"/>
<dbReference type="PROSITE" id="PS50871">
    <property type="entry name" value="C1Q"/>
    <property type="match status" value="1"/>
</dbReference>
<dbReference type="Ensembl" id="ENSPNAT00000060095.1">
    <property type="protein sequence ID" value="ENSPNAP00000050104.1"/>
    <property type="gene ID" value="ENSPNAG00000034697.1"/>
</dbReference>
<keyword evidence="2" id="KW-0964">Secreted</keyword>
<dbReference type="SMART" id="SM00110">
    <property type="entry name" value="C1Q"/>
    <property type="match status" value="1"/>
</dbReference>
<reference evidence="7" key="3">
    <citation type="submission" date="2025-09" db="UniProtKB">
        <authorList>
            <consortium name="Ensembl"/>
        </authorList>
    </citation>
    <scope>IDENTIFICATION</scope>
</reference>
<reference evidence="7 8" key="1">
    <citation type="submission" date="2020-10" db="EMBL/GenBank/DDBJ databases">
        <title>Pygocentrus nattereri (red-bellied piranha) genome, fPygNat1, primary haplotype.</title>
        <authorList>
            <person name="Myers G."/>
            <person name="Meyer A."/>
            <person name="Karagic N."/>
            <person name="Pippel M."/>
            <person name="Winkler S."/>
            <person name="Tracey A."/>
            <person name="Wood J."/>
            <person name="Formenti G."/>
            <person name="Howe K."/>
            <person name="Fedrigo O."/>
            <person name="Jarvis E.D."/>
        </authorList>
    </citation>
    <scope>NUCLEOTIDE SEQUENCE [LARGE SCALE GENOMIC DNA]</scope>
</reference>
<evidence type="ECO:0000256" key="2">
    <source>
        <dbReference type="ARBA" id="ARBA00022525"/>
    </source>
</evidence>
<dbReference type="InterPro" id="IPR050822">
    <property type="entry name" value="Cerebellin_Synaptic_Org"/>
</dbReference>
<organism evidence="7 8">
    <name type="scientific">Pygocentrus nattereri</name>
    <name type="common">Red-bellied piranha</name>
    <dbReference type="NCBI Taxonomy" id="42514"/>
    <lineage>
        <taxon>Eukaryota</taxon>
        <taxon>Metazoa</taxon>
        <taxon>Chordata</taxon>
        <taxon>Craniata</taxon>
        <taxon>Vertebrata</taxon>
        <taxon>Euteleostomi</taxon>
        <taxon>Actinopterygii</taxon>
        <taxon>Neopterygii</taxon>
        <taxon>Teleostei</taxon>
        <taxon>Ostariophysi</taxon>
        <taxon>Characiformes</taxon>
        <taxon>Characoidei</taxon>
        <taxon>Pygocentrus</taxon>
    </lineage>
</organism>
<dbReference type="SUPFAM" id="SSF49842">
    <property type="entry name" value="TNF-like"/>
    <property type="match status" value="1"/>
</dbReference>
<feature type="coiled-coil region" evidence="4">
    <location>
        <begin position="46"/>
        <end position="94"/>
    </location>
</feature>
<dbReference type="Gene3D" id="2.60.120.40">
    <property type="match status" value="1"/>
</dbReference>
<keyword evidence="4" id="KW-0175">Coiled coil</keyword>
<dbReference type="Proteomes" id="UP001501920">
    <property type="component" value="Chromosome 23"/>
</dbReference>
<keyword evidence="3 5" id="KW-0732">Signal</keyword>
<reference evidence="7" key="2">
    <citation type="submission" date="2025-08" db="UniProtKB">
        <authorList>
            <consortium name="Ensembl"/>
        </authorList>
    </citation>
    <scope>IDENTIFICATION</scope>
</reference>
<evidence type="ECO:0000313" key="8">
    <source>
        <dbReference type="Proteomes" id="UP001501920"/>
    </source>
</evidence>
<dbReference type="GO" id="GO:0005576">
    <property type="term" value="C:extracellular region"/>
    <property type="evidence" value="ECO:0007669"/>
    <property type="project" value="UniProtKB-SubCell"/>
</dbReference>
<name>A0AAR2JIS7_PYGNA</name>